<comment type="caution">
    <text evidence="3">The sequence shown here is derived from an EMBL/GenBank/DDBJ whole genome shotgun (WGS) entry which is preliminary data.</text>
</comment>
<keyword evidence="1 3" id="KW-0808">Transferase</keyword>
<dbReference type="GO" id="GO:0008757">
    <property type="term" value="F:S-adenosylmethionine-dependent methyltransferase activity"/>
    <property type="evidence" value="ECO:0007669"/>
    <property type="project" value="InterPro"/>
</dbReference>
<dbReference type="Pfam" id="PF08241">
    <property type="entry name" value="Methyltransf_11"/>
    <property type="match status" value="1"/>
</dbReference>
<dbReference type="AlphaFoldDB" id="A0A7X0NXI7"/>
<evidence type="ECO:0000313" key="3">
    <source>
        <dbReference type="EMBL" id="MBB6551471.1"/>
    </source>
</evidence>
<keyword evidence="4" id="KW-1185">Reference proteome</keyword>
<dbReference type="InterPro" id="IPR013216">
    <property type="entry name" value="Methyltransf_11"/>
</dbReference>
<accession>A0A7X0NXI7</accession>
<feature type="domain" description="Methyltransferase type 11" evidence="2">
    <location>
        <begin position="59"/>
        <end position="148"/>
    </location>
</feature>
<sequence>MTAPAMVAEFDEVAGWTAEAVEQLGRRHAIPATCRGSASPAALAWLAEACELSPGMTLLDVGAGAGGPAAWAAERFGVRPILLEPMPAAGRAASRLFGLPVIAGDGRRIPLRTGSADAAWCLGVLCTVRDKAAVLGEIHRVLKPGASLGLLVVVARGRRTLPAPDGNHFPTLPELRALLAGAGFELVEQAGLPGRAPLSWSRRAEQVAAVVATRHRAHPAYALAAHQGERFTHLFASGQISVQLIHAVSRTSTQATHGGMMSTGEDDFLHELEIEVEAEVSLVEASRPEEVAGLPVTEWLFDPADAEREKIGLRGLLDAVEVLEDGRRPDDHVA</sequence>
<reference evidence="3 4" key="1">
    <citation type="submission" date="2020-08" db="EMBL/GenBank/DDBJ databases">
        <title>Sequencing the genomes of 1000 actinobacteria strains.</title>
        <authorList>
            <person name="Klenk H.-P."/>
        </authorList>
    </citation>
    <scope>NUCLEOTIDE SEQUENCE [LARGE SCALE GENOMIC DNA]</scope>
    <source>
        <strain evidence="3 4">DSM 43768</strain>
    </source>
</reference>
<dbReference type="EMBL" id="JACHMI010000001">
    <property type="protein sequence ID" value="MBB6551471.1"/>
    <property type="molecule type" value="Genomic_DNA"/>
</dbReference>
<protein>
    <submittedName>
        <fullName evidence="3">SAM-dependent methyltransferase</fullName>
    </submittedName>
</protein>
<organism evidence="3 4">
    <name type="scientific">Nonomuraea rubra</name>
    <dbReference type="NCBI Taxonomy" id="46180"/>
    <lineage>
        <taxon>Bacteria</taxon>
        <taxon>Bacillati</taxon>
        <taxon>Actinomycetota</taxon>
        <taxon>Actinomycetes</taxon>
        <taxon>Streptosporangiales</taxon>
        <taxon>Streptosporangiaceae</taxon>
        <taxon>Nonomuraea</taxon>
    </lineage>
</organism>
<name>A0A7X0NXI7_9ACTN</name>
<gene>
    <name evidence="3" type="ORF">HD593_006266</name>
</gene>
<dbReference type="InterPro" id="IPR029063">
    <property type="entry name" value="SAM-dependent_MTases_sf"/>
</dbReference>
<proteinExistence type="predicted"/>
<keyword evidence="3" id="KW-0489">Methyltransferase</keyword>
<dbReference type="PANTHER" id="PTHR44068:SF11">
    <property type="entry name" value="GERANYL DIPHOSPHATE 2-C-METHYLTRANSFERASE"/>
    <property type="match status" value="1"/>
</dbReference>
<evidence type="ECO:0000256" key="1">
    <source>
        <dbReference type="ARBA" id="ARBA00022679"/>
    </source>
</evidence>
<dbReference type="Gene3D" id="3.40.50.150">
    <property type="entry name" value="Vaccinia Virus protein VP39"/>
    <property type="match status" value="1"/>
</dbReference>
<dbReference type="SUPFAM" id="SSF53335">
    <property type="entry name" value="S-adenosyl-L-methionine-dependent methyltransferases"/>
    <property type="match status" value="1"/>
</dbReference>
<dbReference type="RefSeq" id="WP_185105539.1">
    <property type="nucleotide sequence ID" value="NZ_BAAAXY010000069.1"/>
</dbReference>
<dbReference type="GO" id="GO:0032259">
    <property type="term" value="P:methylation"/>
    <property type="evidence" value="ECO:0007669"/>
    <property type="project" value="UniProtKB-KW"/>
</dbReference>
<evidence type="ECO:0000259" key="2">
    <source>
        <dbReference type="Pfam" id="PF08241"/>
    </source>
</evidence>
<evidence type="ECO:0000313" key="4">
    <source>
        <dbReference type="Proteomes" id="UP000565579"/>
    </source>
</evidence>
<dbReference type="InterPro" id="IPR050447">
    <property type="entry name" value="Erg6_SMT_methyltransf"/>
</dbReference>
<dbReference type="PANTHER" id="PTHR44068">
    <property type="entry name" value="ZGC:194242"/>
    <property type="match status" value="1"/>
</dbReference>
<dbReference type="Proteomes" id="UP000565579">
    <property type="component" value="Unassembled WGS sequence"/>
</dbReference>